<evidence type="ECO:0000256" key="1">
    <source>
        <dbReference type="SAM" id="MobiDB-lite"/>
    </source>
</evidence>
<name>A0A077RDJ0_9BASI</name>
<feature type="compositionally biased region" description="Polar residues" evidence="1">
    <location>
        <begin position="94"/>
        <end position="107"/>
    </location>
</feature>
<reference evidence="2" key="1">
    <citation type="journal article" date="2014" name="Genome Biol. Evol.">
        <title>Gene Loss Rather Than Gene Gain Is Associated with a Host Jump from Monocots to Dicots in the Smut Fungus Melanopsichium pennsylvanicum.</title>
        <authorList>
            <person name="Sharma R."/>
            <person name="Mishra B."/>
            <person name="Runge F."/>
            <person name="Thines M."/>
        </authorList>
    </citation>
    <scope>NUCLEOTIDE SEQUENCE</scope>
    <source>
        <strain evidence="2">4</strain>
    </source>
</reference>
<protein>
    <submittedName>
        <fullName evidence="2">Uncharacterized protein</fullName>
    </submittedName>
</protein>
<evidence type="ECO:0000313" key="2">
    <source>
        <dbReference type="EMBL" id="CDI55914.1"/>
    </source>
</evidence>
<feature type="region of interest" description="Disordered" evidence="1">
    <location>
        <begin position="94"/>
        <end position="125"/>
    </location>
</feature>
<organism evidence="2">
    <name type="scientific">Melanopsichium pennsylvanicum 4</name>
    <dbReference type="NCBI Taxonomy" id="1398559"/>
    <lineage>
        <taxon>Eukaryota</taxon>
        <taxon>Fungi</taxon>
        <taxon>Dikarya</taxon>
        <taxon>Basidiomycota</taxon>
        <taxon>Ustilaginomycotina</taxon>
        <taxon>Ustilaginomycetes</taxon>
        <taxon>Ustilaginales</taxon>
        <taxon>Ustilaginaceae</taxon>
        <taxon>Melanopsichium</taxon>
    </lineage>
</organism>
<dbReference type="EMBL" id="HG529667">
    <property type="protein sequence ID" value="CDI55914.1"/>
    <property type="molecule type" value="Genomic_DNA"/>
</dbReference>
<proteinExistence type="predicted"/>
<accession>A0A077RDJ0</accession>
<sequence>MVGSGGEEDGNTDRQVKQSAAHWWTLCKPQTRRLSAASATPKAHYESHILAVRANGQFLKVELHSHELKLQKSAGSTSAKNRCLGSESAWHTQRWQARTWPNEQKSSPLVPADVEPEEIAKAALR</sequence>
<dbReference type="AlphaFoldDB" id="A0A077RDJ0"/>